<keyword evidence="1" id="KW-0805">Transcription regulation</keyword>
<dbReference type="Gene3D" id="1.10.10.60">
    <property type="entry name" value="Homeodomain-like"/>
    <property type="match status" value="1"/>
</dbReference>
<reference evidence="5" key="1">
    <citation type="submission" date="2023-08" db="EMBL/GenBank/DDBJ databases">
        <title>Emergence of clinically-relevant ST2 carbapenem-resistant Acinetobacter baumannii strains in hospital sewages in Zhejiang, East of China.</title>
        <authorList>
            <person name="Kaichao C."/>
            <person name="Zhang R."/>
        </authorList>
    </citation>
    <scope>NUCLEOTIDE SEQUENCE</scope>
    <source>
        <strain evidence="5">M-RB-37</strain>
    </source>
</reference>
<dbReference type="Proteomes" id="UP001243844">
    <property type="component" value="Unassembled WGS sequence"/>
</dbReference>
<dbReference type="SMART" id="SM00342">
    <property type="entry name" value="HTH_ARAC"/>
    <property type="match status" value="1"/>
</dbReference>
<dbReference type="EMBL" id="JAVIDL010000025">
    <property type="protein sequence ID" value="MDQ8936479.1"/>
    <property type="molecule type" value="Genomic_DNA"/>
</dbReference>
<dbReference type="GO" id="GO:0043565">
    <property type="term" value="F:sequence-specific DNA binding"/>
    <property type="evidence" value="ECO:0007669"/>
    <property type="project" value="InterPro"/>
</dbReference>
<dbReference type="PANTHER" id="PTHR43280:SF32">
    <property type="entry name" value="TRANSCRIPTIONAL REGULATORY PROTEIN"/>
    <property type="match status" value="1"/>
</dbReference>
<keyword evidence="3" id="KW-0804">Transcription</keyword>
<evidence type="ECO:0000313" key="6">
    <source>
        <dbReference type="Proteomes" id="UP001243844"/>
    </source>
</evidence>
<dbReference type="Pfam" id="PF12833">
    <property type="entry name" value="HTH_18"/>
    <property type="match status" value="1"/>
</dbReference>
<evidence type="ECO:0000256" key="1">
    <source>
        <dbReference type="ARBA" id="ARBA00023015"/>
    </source>
</evidence>
<dbReference type="PROSITE" id="PS01124">
    <property type="entry name" value="HTH_ARAC_FAMILY_2"/>
    <property type="match status" value="1"/>
</dbReference>
<name>A0AAW8JB94_9GAMM</name>
<gene>
    <name evidence="5" type="ORF">RFH47_12205</name>
</gene>
<protein>
    <submittedName>
        <fullName evidence="5">Helix-turn-helix domain-containing protein</fullName>
    </submittedName>
</protein>
<accession>A0AAW8JB94</accession>
<evidence type="ECO:0000256" key="3">
    <source>
        <dbReference type="ARBA" id="ARBA00023163"/>
    </source>
</evidence>
<dbReference type="RefSeq" id="WP_308981761.1">
    <property type="nucleotide sequence ID" value="NZ_JAVIDL010000025.1"/>
</dbReference>
<dbReference type="SUPFAM" id="SSF46689">
    <property type="entry name" value="Homeodomain-like"/>
    <property type="match status" value="1"/>
</dbReference>
<evidence type="ECO:0000259" key="4">
    <source>
        <dbReference type="PROSITE" id="PS01124"/>
    </source>
</evidence>
<dbReference type="GO" id="GO:0003700">
    <property type="term" value="F:DNA-binding transcription factor activity"/>
    <property type="evidence" value="ECO:0007669"/>
    <property type="project" value="InterPro"/>
</dbReference>
<comment type="caution">
    <text evidence="5">The sequence shown here is derived from an EMBL/GenBank/DDBJ whole genome shotgun (WGS) entry which is preliminary data.</text>
</comment>
<sequence>MSAILQQMSQDHAAIVLGQSQFEESLGYPLPLSYLVILICHQGYASINIDMQTYSIKAHDIVVLSEDSFALVLKKSRQFKVTYCLIDRSLAADIAFQLPHQLFSFVHDVPRLRIDQMHYHWLNLWLQQCNLIDQEAHAYRMLMLKNHLQNFFLQITAHMPTALQRKEQQFSRQEQLCWRFWKLLQQQSKQQRSVSYYARQLAITPFYLSQICKAIFNDSPKDLIYRQVILEIKALLSTTENSIERIAEQMNFDDPSYLNRFFKRQTGLSLSQYRKQQGV</sequence>
<keyword evidence="2" id="KW-0238">DNA-binding</keyword>
<dbReference type="InterPro" id="IPR009057">
    <property type="entry name" value="Homeodomain-like_sf"/>
</dbReference>
<dbReference type="AlphaFoldDB" id="A0AAW8JB94"/>
<evidence type="ECO:0000256" key="2">
    <source>
        <dbReference type="ARBA" id="ARBA00023125"/>
    </source>
</evidence>
<dbReference type="PANTHER" id="PTHR43280">
    <property type="entry name" value="ARAC-FAMILY TRANSCRIPTIONAL REGULATOR"/>
    <property type="match status" value="1"/>
</dbReference>
<organism evidence="5 6">
    <name type="scientific">Acinetobacter rudis</name>
    <dbReference type="NCBI Taxonomy" id="632955"/>
    <lineage>
        <taxon>Bacteria</taxon>
        <taxon>Pseudomonadati</taxon>
        <taxon>Pseudomonadota</taxon>
        <taxon>Gammaproteobacteria</taxon>
        <taxon>Moraxellales</taxon>
        <taxon>Moraxellaceae</taxon>
        <taxon>Acinetobacter</taxon>
    </lineage>
</organism>
<evidence type="ECO:0000313" key="5">
    <source>
        <dbReference type="EMBL" id="MDQ8936479.1"/>
    </source>
</evidence>
<dbReference type="InterPro" id="IPR018060">
    <property type="entry name" value="HTH_AraC"/>
</dbReference>
<proteinExistence type="predicted"/>
<feature type="domain" description="HTH araC/xylS-type" evidence="4">
    <location>
        <begin position="178"/>
        <end position="276"/>
    </location>
</feature>